<dbReference type="InterPro" id="IPR056664">
    <property type="entry name" value="DUF7762"/>
</dbReference>
<dbReference type="PANTHER" id="PTHR42262:SF1">
    <property type="match status" value="1"/>
</dbReference>
<feature type="region of interest" description="Disordered" evidence="1">
    <location>
        <begin position="662"/>
        <end position="685"/>
    </location>
</feature>
<evidence type="ECO:0000259" key="5">
    <source>
        <dbReference type="Pfam" id="PF24953"/>
    </source>
</evidence>
<feature type="region of interest" description="Disordered" evidence="1">
    <location>
        <begin position="556"/>
        <end position="581"/>
    </location>
</feature>
<feature type="compositionally biased region" description="Basic residues" evidence="1">
    <location>
        <begin position="789"/>
        <end position="803"/>
    </location>
</feature>
<evidence type="ECO:0000259" key="4">
    <source>
        <dbReference type="Pfam" id="PF24952"/>
    </source>
</evidence>
<organism evidence="6 7">
    <name type="scientific">Porcisia hertigi</name>
    <dbReference type="NCBI Taxonomy" id="2761500"/>
    <lineage>
        <taxon>Eukaryota</taxon>
        <taxon>Discoba</taxon>
        <taxon>Euglenozoa</taxon>
        <taxon>Kinetoplastea</taxon>
        <taxon>Metakinetoplastina</taxon>
        <taxon>Trypanosomatida</taxon>
        <taxon>Trypanosomatidae</taxon>
        <taxon>Leishmaniinae</taxon>
        <taxon>Porcisia</taxon>
    </lineage>
</organism>
<evidence type="ECO:0000313" key="6">
    <source>
        <dbReference type="EMBL" id="KAG5497568.1"/>
    </source>
</evidence>
<feature type="domain" description="DUF7761" evidence="4">
    <location>
        <begin position="317"/>
        <end position="426"/>
    </location>
</feature>
<feature type="domain" description="DUF7762" evidence="5">
    <location>
        <begin position="438"/>
        <end position="544"/>
    </location>
</feature>
<name>A0A836IC49_9TRYP</name>
<dbReference type="InterPro" id="IPR056663">
    <property type="entry name" value="DUF7761"/>
</dbReference>
<dbReference type="InterPro" id="IPR056662">
    <property type="entry name" value="DUF7760"/>
</dbReference>
<dbReference type="InterPro" id="IPR056661">
    <property type="entry name" value="DUF7759"/>
</dbReference>
<feature type="domain" description="DUF7760" evidence="3">
    <location>
        <begin position="35"/>
        <end position="285"/>
    </location>
</feature>
<proteinExistence type="predicted"/>
<evidence type="ECO:0000259" key="2">
    <source>
        <dbReference type="Pfam" id="PF24945"/>
    </source>
</evidence>
<evidence type="ECO:0000256" key="1">
    <source>
        <dbReference type="SAM" id="MobiDB-lite"/>
    </source>
</evidence>
<feature type="compositionally biased region" description="Basic and acidic residues" evidence="1">
    <location>
        <begin position="748"/>
        <end position="759"/>
    </location>
</feature>
<dbReference type="KEGG" id="phet:94289907"/>
<evidence type="ECO:0000259" key="3">
    <source>
        <dbReference type="Pfam" id="PF24949"/>
    </source>
</evidence>
<accession>A0A836IC49</accession>
<feature type="region of interest" description="Disordered" evidence="1">
    <location>
        <begin position="1"/>
        <end position="34"/>
    </location>
</feature>
<dbReference type="EMBL" id="JAFJZO010000031">
    <property type="protein sequence ID" value="KAG5497568.1"/>
    <property type="molecule type" value="Genomic_DNA"/>
</dbReference>
<dbReference type="Pfam" id="PF24945">
    <property type="entry name" value="DUF7759"/>
    <property type="match status" value="1"/>
</dbReference>
<dbReference type="AlphaFoldDB" id="A0A836IC49"/>
<protein>
    <submittedName>
        <fullName evidence="6">Uncharacterized protein</fullName>
    </submittedName>
</protein>
<feature type="compositionally biased region" description="Basic and acidic residues" evidence="1">
    <location>
        <begin position="845"/>
        <end position="859"/>
    </location>
</feature>
<dbReference type="Pfam" id="PF24953">
    <property type="entry name" value="DUF7762"/>
    <property type="match status" value="1"/>
</dbReference>
<feature type="region of interest" description="Disordered" evidence="1">
    <location>
        <begin position="224"/>
        <end position="246"/>
    </location>
</feature>
<comment type="caution">
    <text evidence="6">The sequence shown here is derived from an EMBL/GenBank/DDBJ whole genome shotgun (WGS) entry which is preliminary data.</text>
</comment>
<feature type="region of interest" description="Disordered" evidence="1">
    <location>
        <begin position="593"/>
        <end position="613"/>
    </location>
</feature>
<sequence length="1140" mass="123575">MEASHHAVHVRSSTSVQSMSPMSATPNSHTHTHTHAEMVRMRERFTAPFMVYDAQTRRIVANSQYDRTLVTELHRLQGILLTKLRTPIESHPSYTPKELLYELEAALYHVCASLAVQKDSAVLRHLLTDSEADPFMPQLEFFLAHHNAPAKAVVALAHCLSEGTSNELLTSFLCMLEERIQQELDPVVHRKRSEKERAALRATENNLRDMAQLVRDVQTAYHSIDTASQRQRRQPQSDPSEVDMARTPAANAISAKIVEEAFYKVLRWVVAVDADRRALLAAATATASLTPDESALATAQAPAVAATPPEATPRAFAKVIDYDAFTGQLKLERADAAQRWGLLVNAQGLLVGLENEVRNSSEAAERLYNAVQQQSGEAGGLAIYEVNRRRIRSVHLSDGGVPANGDDIMQKLRSSLTQNTKTLHLLIEKRKQADLTVPREVLFEVSYQGGEGGVGQRCILMMERASTSISWGLKVKYVEGAAAVLSDFAPRMHLSNAAKNLLFDMRGRLRVQKINNRDMTNLSMAEMRRLITGSLLLTLHLQVTDAKGNIQLEAVAPRPPQEERPSSAVTVAQRPEVPAEDTAVSAALREAVTSTEADVAGDEQVRSRGKVDSEQAKLNDVATLIADEFLKQQNQEEELEAEAFDAVDAPEVEEADAPALDTFEEYDWSKPTTTIGAPGDEHGADDTRETVEVAATGPAGEDFTGRTLLECFQSVIDGKHFSNKEKAEELTGDHEGNTGAQGPAADADAAKPDTRHGIEAADGDAEVEPPKKTRGRKRTSAKGEDTPAKKSKKNLRGGRRKRKGADFAEEGDNEDEPGRGVVEEETYEGVVGDRDAAEVSVGDAAPKEDPEELLSKDSADNAAIEDAEVVTEQAKEMQAKKKRVVISTPSAAAAAAAAPAAPAVVVVVVTGEKQENVAGAEEGTGDKKGEAAIKVTASVPVDVPLVDLPPTAAEVAIELGSHGAKKRKGDSARASATEAGEEESRESSGRSDGAEEAEEAATHKKASLSAVNDVDDVPRVSLSELLKAEPLTFENDVRLEMFDGSTLELERSSAKNPWNVRVAFAGDDIIMTKLPPFSANQLRHPFLRTLRASPKGEVKWVVEGLNGQDLSVMTRSSKTKALETIKSATKLSFVLRALRR</sequence>
<keyword evidence="7" id="KW-1185">Reference proteome</keyword>
<dbReference type="Proteomes" id="UP000674318">
    <property type="component" value="Unassembled WGS sequence"/>
</dbReference>
<feature type="domain" description="DUF7759" evidence="2">
    <location>
        <begin position="1027"/>
        <end position="1136"/>
    </location>
</feature>
<evidence type="ECO:0000313" key="7">
    <source>
        <dbReference type="Proteomes" id="UP000674318"/>
    </source>
</evidence>
<feature type="compositionally biased region" description="Basic and acidic residues" evidence="1">
    <location>
        <begin position="603"/>
        <end position="613"/>
    </location>
</feature>
<dbReference type="Pfam" id="PF24949">
    <property type="entry name" value="DUF7760"/>
    <property type="match status" value="1"/>
</dbReference>
<feature type="region of interest" description="Disordered" evidence="1">
    <location>
        <begin position="726"/>
        <end position="860"/>
    </location>
</feature>
<dbReference type="RefSeq" id="XP_067755036.1">
    <property type="nucleotide sequence ID" value="XM_067899830.1"/>
</dbReference>
<dbReference type="OrthoDB" id="273559at2759"/>
<dbReference type="GeneID" id="94289907"/>
<feature type="region of interest" description="Disordered" evidence="1">
    <location>
        <begin position="962"/>
        <end position="1009"/>
    </location>
</feature>
<gene>
    <name evidence="6" type="ORF">JKF63_03832</name>
</gene>
<dbReference type="Pfam" id="PF24952">
    <property type="entry name" value="DUF7761"/>
    <property type="match status" value="1"/>
</dbReference>
<dbReference type="PANTHER" id="PTHR42262">
    <property type="entry name" value="PDZ DOMAIN-CONTAINING PROTEIN-RELATED"/>
    <property type="match status" value="1"/>
</dbReference>
<feature type="compositionally biased region" description="Low complexity" evidence="1">
    <location>
        <begin position="12"/>
        <end position="23"/>
    </location>
</feature>
<reference evidence="6 7" key="1">
    <citation type="submission" date="2021-02" db="EMBL/GenBank/DDBJ databases">
        <title>Porcisia hertigi Genome sequencing and assembly.</title>
        <authorList>
            <person name="Almutairi H."/>
            <person name="Gatherer D."/>
        </authorList>
    </citation>
    <scope>NUCLEOTIDE SEQUENCE [LARGE SCALE GENOMIC DNA]</scope>
    <source>
        <strain evidence="6 7">C119</strain>
    </source>
</reference>
<feature type="compositionally biased region" description="Basic and acidic residues" evidence="1">
    <location>
        <begin position="726"/>
        <end position="736"/>
    </location>
</feature>